<sequence>RIKGNKQVFHIYVIRVQERDELQRFLINNGIDAKIHYPIPMHLQPASKELGYSKGDFPLAEKICQEALSLPVHEFISAEQREYILSKIKDFYS</sequence>
<dbReference type="GO" id="GO:0008483">
    <property type="term" value="F:transaminase activity"/>
    <property type="evidence" value="ECO:0007669"/>
    <property type="project" value="TreeGrafter"/>
</dbReference>
<dbReference type="EMBL" id="UINC01133685">
    <property type="protein sequence ID" value="SVD16764.1"/>
    <property type="molecule type" value="Genomic_DNA"/>
</dbReference>
<dbReference type="InterPro" id="IPR015422">
    <property type="entry name" value="PyrdxlP-dep_Trfase_small"/>
</dbReference>
<dbReference type="PANTHER" id="PTHR30244:SF36">
    <property type="entry name" value="3-OXO-GLUCOSE-6-PHOSPHATE:GLUTAMATE AMINOTRANSFERASE"/>
    <property type="match status" value="1"/>
</dbReference>
<evidence type="ECO:0000313" key="2">
    <source>
        <dbReference type="EMBL" id="SVD16764.1"/>
    </source>
</evidence>
<gene>
    <name evidence="2" type="ORF">METZ01_LOCUS369618</name>
</gene>
<dbReference type="Pfam" id="PF01041">
    <property type="entry name" value="DegT_DnrJ_EryC1"/>
    <property type="match status" value="1"/>
</dbReference>
<dbReference type="InterPro" id="IPR015424">
    <property type="entry name" value="PyrdxlP-dep_Trfase"/>
</dbReference>
<dbReference type="GO" id="GO:0000271">
    <property type="term" value="P:polysaccharide biosynthetic process"/>
    <property type="evidence" value="ECO:0007669"/>
    <property type="project" value="TreeGrafter"/>
</dbReference>
<dbReference type="GO" id="GO:0030170">
    <property type="term" value="F:pyridoxal phosphate binding"/>
    <property type="evidence" value="ECO:0007669"/>
    <property type="project" value="TreeGrafter"/>
</dbReference>
<name>A0A382T3M4_9ZZZZ</name>
<keyword evidence="1" id="KW-0663">Pyridoxal phosphate</keyword>
<reference evidence="2" key="1">
    <citation type="submission" date="2018-05" db="EMBL/GenBank/DDBJ databases">
        <authorList>
            <person name="Lanie J.A."/>
            <person name="Ng W.-L."/>
            <person name="Kazmierczak K.M."/>
            <person name="Andrzejewski T.M."/>
            <person name="Davidsen T.M."/>
            <person name="Wayne K.J."/>
            <person name="Tettelin H."/>
            <person name="Glass J.I."/>
            <person name="Rusch D."/>
            <person name="Podicherti R."/>
            <person name="Tsui H.-C.T."/>
            <person name="Winkler M.E."/>
        </authorList>
    </citation>
    <scope>NUCLEOTIDE SEQUENCE</scope>
</reference>
<feature type="non-terminal residue" evidence="2">
    <location>
        <position position="1"/>
    </location>
</feature>
<dbReference type="AlphaFoldDB" id="A0A382T3M4"/>
<proteinExistence type="predicted"/>
<accession>A0A382T3M4</accession>
<dbReference type="Gene3D" id="3.90.1150.10">
    <property type="entry name" value="Aspartate Aminotransferase, domain 1"/>
    <property type="match status" value="1"/>
</dbReference>
<organism evidence="2">
    <name type="scientific">marine metagenome</name>
    <dbReference type="NCBI Taxonomy" id="408172"/>
    <lineage>
        <taxon>unclassified sequences</taxon>
        <taxon>metagenomes</taxon>
        <taxon>ecological metagenomes</taxon>
    </lineage>
</organism>
<evidence type="ECO:0000256" key="1">
    <source>
        <dbReference type="ARBA" id="ARBA00022898"/>
    </source>
</evidence>
<evidence type="ECO:0008006" key="3">
    <source>
        <dbReference type="Google" id="ProtNLM"/>
    </source>
</evidence>
<protein>
    <recommendedName>
        <fullName evidence="3">Erythromycin biosynthesis sensory transduction protein eryC1</fullName>
    </recommendedName>
</protein>
<dbReference type="SUPFAM" id="SSF53383">
    <property type="entry name" value="PLP-dependent transferases"/>
    <property type="match status" value="1"/>
</dbReference>
<dbReference type="PANTHER" id="PTHR30244">
    <property type="entry name" value="TRANSAMINASE"/>
    <property type="match status" value="1"/>
</dbReference>
<dbReference type="InterPro" id="IPR000653">
    <property type="entry name" value="DegT/StrS_aminotransferase"/>
</dbReference>